<dbReference type="GO" id="GO:0008654">
    <property type="term" value="P:phospholipid biosynthetic process"/>
    <property type="evidence" value="ECO:0007669"/>
    <property type="project" value="InterPro"/>
</dbReference>
<proteinExistence type="inferred from homology"/>
<evidence type="ECO:0000256" key="1">
    <source>
        <dbReference type="ARBA" id="ARBA00022679"/>
    </source>
</evidence>
<evidence type="ECO:0000256" key="2">
    <source>
        <dbReference type="RuleBase" id="RU003750"/>
    </source>
</evidence>
<dbReference type="Gene3D" id="1.20.120.1760">
    <property type="match status" value="1"/>
</dbReference>
<sequence length="176" mass="18819">MAERGPSRYIWPNALTIARPFIAREAAKAIRKHEKGKALALVGATVATDTDGTVARKLDATSAFGAIADPIADTAMRIQIFRELEMAKGTKVIKAIAESAILVTNVALFIASKIDDNIFPPSVDIVGKIRFTLDGVAATRLIVKPNDLAASWAIAGMSVLTAIDYINSARKSITRK</sequence>
<dbReference type="Pfam" id="PF01066">
    <property type="entry name" value="CDP-OH_P_transf"/>
    <property type="match status" value="1"/>
</dbReference>
<keyword evidence="1 2" id="KW-0808">Transferase</keyword>
<dbReference type="Proteomes" id="UP000177199">
    <property type="component" value="Unassembled WGS sequence"/>
</dbReference>
<name>A0A1F7HIZ6_9BACT</name>
<dbReference type="EMBL" id="MFZV01000028">
    <property type="protein sequence ID" value="OGK31055.1"/>
    <property type="molecule type" value="Genomic_DNA"/>
</dbReference>
<dbReference type="InterPro" id="IPR043130">
    <property type="entry name" value="CDP-OH_PTrfase_TM_dom"/>
</dbReference>
<accession>A0A1F7HIZ6</accession>
<protein>
    <submittedName>
        <fullName evidence="3">Uncharacterized protein</fullName>
    </submittedName>
</protein>
<dbReference type="InterPro" id="IPR000462">
    <property type="entry name" value="CDP-OH_P_trans"/>
</dbReference>
<evidence type="ECO:0000313" key="3">
    <source>
        <dbReference type="EMBL" id="OGK31055.1"/>
    </source>
</evidence>
<dbReference type="InterPro" id="IPR048254">
    <property type="entry name" value="CDP_ALCOHOL_P_TRANSF_CS"/>
</dbReference>
<reference evidence="3 4" key="1">
    <citation type="journal article" date="2016" name="Nat. Commun.">
        <title>Thousands of microbial genomes shed light on interconnected biogeochemical processes in an aquifer system.</title>
        <authorList>
            <person name="Anantharaman K."/>
            <person name="Brown C.T."/>
            <person name="Hug L.A."/>
            <person name="Sharon I."/>
            <person name="Castelle C.J."/>
            <person name="Probst A.J."/>
            <person name="Thomas B.C."/>
            <person name="Singh A."/>
            <person name="Wilkins M.J."/>
            <person name="Karaoz U."/>
            <person name="Brodie E.L."/>
            <person name="Williams K.H."/>
            <person name="Hubbard S.S."/>
            <person name="Banfield J.F."/>
        </authorList>
    </citation>
    <scope>NUCLEOTIDE SEQUENCE [LARGE SCALE GENOMIC DNA]</scope>
</reference>
<comment type="similarity">
    <text evidence="2">Belongs to the CDP-alcohol phosphatidyltransferase class-I family.</text>
</comment>
<organism evidence="3 4">
    <name type="scientific">Candidatus Roizmanbacteria bacterium RIFCSPHIGHO2_12_FULL_33_9</name>
    <dbReference type="NCBI Taxonomy" id="1802045"/>
    <lineage>
        <taxon>Bacteria</taxon>
        <taxon>Candidatus Roizmaniibacteriota</taxon>
    </lineage>
</organism>
<gene>
    <name evidence="3" type="ORF">A3F29_02155</name>
</gene>
<comment type="caution">
    <text evidence="3">The sequence shown here is derived from an EMBL/GenBank/DDBJ whole genome shotgun (WGS) entry which is preliminary data.</text>
</comment>
<dbReference type="GO" id="GO:0016780">
    <property type="term" value="F:phosphotransferase activity, for other substituted phosphate groups"/>
    <property type="evidence" value="ECO:0007669"/>
    <property type="project" value="InterPro"/>
</dbReference>
<dbReference type="GO" id="GO:0016020">
    <property type="term" value="C:membrane"/>
    <property type="evidence" value="ECO:0007669"/>
    <property type="project" value="InterPro"/>
</dbReference>
<dbReference type="AlphaFoldDB" id="A0A1F7HIZ6"/>
<dbReference type="PROSITE" id="PS00379">
    <property type="entry name" value="CDP_ALCOHOL_P_TRANSF"/>
    <property type="match status" value="1"/>
</dbReference>
<evidence type="ECO:0000313" key="4">
    <source>
        <dbReference type="Proteomes" id="UP000177199"/>
    </source>
</evidence>